<feature type="region of interest" description="Disordered" evidence="1">
    <location>
        <begin position="1"/>
        <end position="23"/>
    </location>
</feature>
<accession>A0ABQ5P2D0</accession>
<keyword evidence="3" id="KW-1185">Reference proteome</keyword>
<evidence type="ECO:0000313" key="2">
    <source>
        <dbReference type="EMBL" id="GLF96735.1"/>
    </source>
</evidence>
<comment type="caution">
    <text evidence="2">The sequence shown here is derived from an EMBL/GenBank/DDBJ whole genome shotgun (WGS) entry which is preliminary data.</text>
</comment>
<organism evidence="2 3">
    <name type="scientific">Streptomyces yaizuensis</name>
    <dbReference type="NCBI Taxonomy" id="2989713"/>
    <lineage>
        <taxon>Bacteria</taxon>
        <taxon>Bacillati</taxon>
        <taxon>Actinomycetota</taxon>
        <taxon>Actinomycetes</taxon>
        <taxon>Kitasatosporales</taxon>
        <taxon>Streptomycetaceae</taxon>
        <taxon>Streptomyces</taxon>
    </lineage>
</organism>
<reference evidence="2 3" key="1">
    <citation type="submission" date="2022-10" db="EMBL/GenBank/DDBJ databases">
        <title>Draft genome sequence of Streptomyces sp. YSPA8.</title>
        <authorList>
            <person name="Moriuchi R."/>
            <person name="Dohra H."/>
            <person name="Yamamura H."/>
            <person name="Kodani S."/>
        </authorList>
    </citation>
    <scope>NUCLEOTIDE SEQUENCE [LARGE SCALE GENOMIC DNA]</scope>
    <source>
        <strain evidence="2 3">YSPA8</strain>
    </source>
</reference>
<evidence type="ECO:0000313" key="3">
    <source>
        <dbReference type="Proteomes" id="UP001291653"/>
    </source>
</evidence>
<proteinExistence type="predicted"/>
<evidence type="ECO:0000256" key="1">
    <source>
        <dbReference type="SAM" id="MobiDB-lite"/>
    </source>
</evidence>
<sequence>MAARKTTNRKPAPPKCPACDGKGETTETVVVGSRKKQETKHLQIVACLACWGTGLLA</sequence>
<dbReference type="Proteomes" id="UP001291653">
    <property type="component" value="Unassembled WGS sequence"/>
</dbReference>
<dbReference type="EMBL" id="BSBI01000008">
    <property type="protein sequence ID" value="GLF96735.1"/>
    <property type="molecule type" value="Genomic_DNA"/>
</dbReference>
<gene>
    <name evidence="2" type="ORF">SYYSPA8_20580</name>
</gene>
<dbReference type="RefSeq" id="WP_323448753.1">
    <property type="nucleotide sequence ID" value="NZ_BSBI01000008.1"/>
</dbReference>
<name>A0ABQ5P2D0_9ACTN</name>
<protein>
    <submittedName>
        <fullName evidence="2">Uncharacterized protein</fullName>
    </submittedName>
</protein>